<evidence type="ECO:0000256" key="1">
    <source>
        <dbReference type="SAM" id="MobiDB-lite"/>
    </source>
</evidence>
<feature type="compositionally biased region" description="Basic and acidic residues" evidence="1">
    <location>
        <begin position="27"/>
        <end position="41"/>
    </location>
</feature>
<evidence type="ECO:0000313" key="3">
    <source>
        <dbReference type="Proteomes" id="UP001358586"/>
    </source>
</evidence>
<gene>
    <name evidence="2" type="ORF">PVK06_021126</name>
</gene>
<evidence type="ECO:0000313" key="2">
    <source>
        <dbReference type="EMBL" id="KAK5826210.1"/>
    </source>
</evidence>
<accession>A0ABR0PPN1</accession>
<reference evidence="2 3" key="1">
    <citation type="submission" date="2023-03" db="EMBL/GenBank/DDBJ databases">
        <title>WGS of Gossypium arboreum.</title>
        <authorList>
            <person name="Yu D."/>
        </authorList>
    </citation>
    <scope>NUCLEOTIDE SEQUENCE [LARGE SCALE GENOMIC DNA]</scope>
    <source>
        <tissue evidence="2">Leaf</tissue>
    </source>
</reference>
<sequence length="79" mass="8585">MGTVVRDPELARSASLPFPMRSVHPIDRESEVIKSGEDESTKSGGWSRKGGGYKVAFLKTYYSVVLSSFNCLSADGDLI</sequence>
<organism evidence="2 3">
    <name type="scientific">Gossypium arboreum</name>
    <name type="common">Tree cotton</name>
    <name type="synonym">Gossypium nanking</name>
    <dbReference type="NCBI Taxonomy" id="29729"/>
    <lineage>
        <taxon>Eukaryota</taxon>
        <taxon>Viridiplantae</taxon>
        <taxon>Streptophyta</taxon>
        <taxon>Embryophyta</taxon>
        <taxon>Tracheophyta</taxon>
        <taxon>Spermatophyta</taxon>
        <taxon>Magnoliopsida</taxon>
        <taxon>eudicotyledons</taxon>
        <taxon>Gunneridae</taxon>
        <taxon>Pentapetalae</taxon>
        <taxon>rosids</taxon>
        <taxon>malvids</taxon>
        <taxon>Malvales</taxon>
        <taxon>Malvaceae</taxon>
        <taxon>Malvoideae</taxon>
        <taxon>Gossypium</taxon>
    </lineage>
</organism>
<dbReference type="Proteomes" id="UP001358586">
    <property type="component" value="Chromosome 6"/>
</dbReference>
<proteinExistence type="predicted"/>
<protein>
    <submittedName>
        <fullName evidence="2">Uncharacterized protein</fullName>
    </submittedName>
</protein>
<feature type="region of interest" description="Disordered" evidence="1">
    <location>
        <begin position="27"/>
        <end position="49"/>
    </location>
</feature>
<name>A0ABR0PPN1_GOSAR</name>
<dbReference type="EMBL" id="JARKNE010000006">
    <property type="protein sequence ID" value="KAK5826210.1"/>
    <property type="molecule type" value="Genomic_DNA"/>
</dbReference>
<comment type="caution">
    <text evidence="2">The sequence shown here is derived from an EMBL/GenBank/DDBJ whole genome shotgun (WGS) entry which is preliminary data.</text>
</comment>
<keyword evidence="3" id="KW-1185">Reference proteome</keyword>